<evidence type="ECO:0000259" key="8">
    <source>
        <dbReference type="Pfam" id="PF02326"/>
    </source>
</evidence>
<gene>
    <name evidence="9" type="primary">atp8</name>
</gene>
<evidence type="ECO:0000256" key="6">
    <source>
        <dbReference type="ARBA" id="ARBA00023310"/>
    </source>
</evidence>
<keyword evidence="4 9" id="KW-0496">Mitochondrion</keyword>
<feature type="transmembrane region" description="Helical" evidence="7">
    <location>
        <begin position="12"/>
        <end position="36"/>
    </location>
</feature>
<evidence type="ECO:0000256" key="3">
    <source>
        <dbReference type="ARBA" id="ARBA00022989"/>
    </source>
</evidence>
<feature type="domain" description="ATP synthase YMF19-like N-terminal" evidence="8">
    <location>
        <begin position="2"/>
        <end position="76"/>
    </location>
</feature>
<name>A0A5A4SDT5_9FLOR</name>
<keyword evidence="5 7" id="KW-0472">Membrane</keyword>
<dbReference type="EMBL" id="LC484362">
    <property type="protein sequence ID" value="BBK20789.1"/>
    <property type="molecule type" value="Genomic_DNA"/>
</dbReference>
<evidence type="ECO:0000256" key="4">
    <source>
        <dbReference type="ARBA" id="ARBA00023128"/>
    </source>
</evidence>
<dbReference type="Pfam" id="PF02326">
    <property type="entry name" value="YMF19"/>
    <property type="match status" value="1"/>
</dbReference>
<sequence>MPQLDRIIVFTQIFWLFFIFAFLYITLTHFFLPTFLKSIKSRKKVVDENSKEVLSIDSSLVLKQTLLKQTLLKTLASMGDTSMKHSISVSPQHSRTDTELVSKKIGQASLNTALYCSNHLLNSIPLYPKLFNLDCK</sequence>
<dbReference type="GO" id="GO:0006754">
    <property type="term" value="P:ATP biosynthetic process"/>
    <property type="evidence" value="ECO:0007669"/>
    <property type="project" value="UniProtKB-KW"/>
</dbReference>
<evidence type="ECO:0000313" key="9">
    <source>
        <dbReference type="EMBL" id="BBK20789.1"/>
    </source>
</evidence>
<keyword evidence="3 7" id="KW-1133">Transmembrane helix</keyword>
<proteinExistence type="predicted"/>
<comment type="subcellular location">
    <subcellularLocation>
        <location evidence="1">Mitochondrion membrane</location>
    </subcellularLocation>
</comment>
<evidence type="ECO:0000256" key="7">
    <source>
        <dbReference type="SAM" id="Phobius"/>
    </source>
</evidence>
<evidence type="ECO:0000256" key="2">
    <source>
        <dbReference type="ARBA" id="ARBA00022692"/>
    </source>
</evidence>
<reference evidence="9" key="1">
    <citation type="journal article" date="2019" name="Mitochondrial DNA Part B Resour">
        <title>Complete sequence of mitochondrial DNA of Gloiopeltis furcata (Postels and Ruprecht) J. Agardh.</title>
        <authorList>
            <person name="Watanabe K."/>
            <person name="Kishimoto T."/>
            <person name="Kumagai Y."/>
            <person name="Shimizu T."/>
            <person name="Uji T."/>
            <person name="Yasui H."/>
            <person name="Kishimura H."/>
        </authorList>
    </citation>
    <scope>NUCLEOTIDE SEQUENCE</scope>
</reference>
<accession>A0A5A4SDT5</accession>
<evidence type="ECO:0000256" key="5">
    <source>
        <dbReference type="ARBA" id="ARBA00023136"/>
    </source>
</evidence>
<keyword evidence="2 7" id="KW-0812">Transmembrane</keyword>
<dbReference type="AlphaFoldDB" id="A0A5A4SDT5"/>
<dbReference type="GO" id="GO:0031966">
    <property type="term" value="C:mitochondrial membrane"/>
    <property type="evidence" value="ECO:0007669"/>
    <property type="project" value="UniProtKB-SubCell"/>
</dbReference>
<dbReference type="GeneID" id="41658048"/>
<dbReference type="RefSeq" id="YP_009684876.1">
    <property type="nucleotide sequence ID" value="NC_044414.1"/>
</dbReference>
<protein>
    <submittedName>
        <fullName evidence="9">ATP synthase F0 subunit 8</fullName>
    </submittedName>
</protein>
<geneLocation type="mitochondrion" evidence="9"/>
<keyword evidence="6" id="KW-0066">ATP synthesis</keyword>
<dbReference type="InterPro" id="IPR003319">
    <property type="entry name" value="YMF19-like_N"/>
</dbReference>
<organism evidence="9">
    <name type="scientific">Gloiopeltis furcata</name>
    <dbReference type="NCBI Taxonomy" id="42017"/>
    <lineage>
        <taxon>Eukaryota</taxon>
        <taxon>Rhodophyta</taxon>
        <taxon>Florideophyceae</taxon>
        <taxon>Rhodymeniophycidae</taxon>
        <taxon>Gigartinales</taxon>
        <taxon>Endocladiaceae</taxon>
        <taxon>Gloiopeltis</taxon>
    </lineage>
</organism>
<evidence type="ECO:0000256" key="1">
    <source>
        <dbReference type="ARBA" id="ARBA00004325"/>
    </source>
</evidence>